<dbReference type="InterPro" id="IPR008316">
    <property type="entry name" value="UCP029876"/>
</dbReference>
<dbReference type="SUPFAM" id="SSF158560">
    <property type="entry name" value="BH3980-like"/>
    <property type="match status" value="1"/>
</dbReference>
<protein>
    <submittedName>
        <fullName evidence="1">DNA-binding ferritin-like protein (Dps family)</fullName>
    </submittedName>
</protein>
<proteinExistence type="predicted"/>
<dbReference type="GO" id="GO:0003677">
    <property type="term" value="F:DNA binding"/>
    <property type="evidence" value="ECO:0007669"/>
    <property type="project" value="UniProtKB-KW"/>
</dbReference>
<keyword evidence="1" id="KW-0238">DNA-binding</keyword>
<dbReference type="AlphaFoldDB" id="A0A4R3YJS4"/>
<dbReference type="RefSeq" id="WP_066444229.1">
    <property type="nucleotide sequence ID" value="NZ_JANKBF010000032.1"/>
</dbReference>
<accession>A0A4R3YJS4</accession>
<gene>
    <name evidence="1" type="ORF">EDD60_1387</name>
</gene>
<name>A0A4R3YJS4_9FIRM</name>
<keyword evidence="2" id="KW-1185">Reference proteome</keyword>
<comment type="caution">
    <text evidence="1">The sequence shown here is derived from an EMBL/GenBank/DDBJ whole genome shotgun (WGS) entry which is preliminary data.</text>
</comment>
<dbReference type="EMBL" id="SMCQ01000038">
    <property type="protein sequence ID" value="TCV90973.1"/>
    <property type="molecule type" value="Genomic_DNA"/>
</dbReference>
<dbReference type="Pfam" id="PF06304">
    <property type="entry name" value="DUF1048"/>
    <property type="match status" value="1"/>
</dbReference>
<evidence type="ECO:0000313" key="1">
    <source>
        <dbReference type="EMBL" id="TCV90973.1"/>
    </source>
</evidence>
<dbReference type="GeneID" id="98916860"/>
<dbReference type="Gene3D" id="1.10.1900.10">
    <property type="entry name" value="c-terminal domain of poly(a) binding protein"/>
    <property type="match status" value="1"/>
</dbReference>
<dbReference type="Proteomes" id="UP000295515">
    <property type="component" value="Unassembled WGS sequence"/>
</dbReference>
<organism evidence="1 2">
    <name type="scientific">Longibaculum muris</name>
    <dbReference type="NCBI Taxonomy" id="1796628"/>
    <lineage>
        <taxon>Bacteria</taxon>
        <taxon>Bacillati</taxon>
        <taxon>Bacillota</taxon>
        <taxon>Erysipelotrichia</taxon>
        <taxon>Erysipelotrichales</taxon>
        <taxon>Coprobacillaceae</taxon>
        <taxon>Longibaculum</taxon>
    </lineage>
</organism>
<sequence length="118" mass="14176">MKEFFNTYFNIKNMMDEKRKYRQQMARVKALPNDYQYVFKKIQEHMWSNVTGSGYDMMELQYDLLDLFEESVANGKPVLEVTGEDVAGFVDELLKNTKTYENKWKDKMNKDIHRKIGR</sequence>
<reference evidence="1 2" key="1">
    <citation type="submission" date="2019-03" db="EMBL/GenBank/DDBJ databases">
        <title>Genomic Encyclopedia of Type Strains, Phase IV (KMG-IV): sequencing the most valuable type-strain genomes for metagenomic binning, comparative biology and taxonomic classification.</title>
        <authorList>
            <person name="Goeker M."/>
        </authorList>
    </citation>
    <scope>NUCLEOTIDE SEQUENCE [LARGE SCALE GENOMIC DNA]</scope>
    <source>
        <strain evidence="1 2">DSM 29487</strain>
    </source>
</reference>
<evidence type="ECO:0000313" key="2">
    <source>
        <dbReference type="Proteomes" id="UP000295515"/>
    </source>
</evidence>